<reference evidence="5 6" key="1">
    <citation type="submission" date="2019-02" db="EMBL/GenBank/DDBJ databases">
        <title>Marinobacter halodurans sp. nov., a marine bacterium isolated from sea tidal flat.</title>
        <authorList>
            <person name="Yoo Y."/>
            <person name="Lee D.W."/>
            <person name="Kim B.S."/>
            <person name="Kim J.-J."/>
        </authorList>
    </citation>
    <scope>NUCLEOTIDE SEQUENCE [LARGE SCALE GENOMIC DNA]</scope>
    <source>
        <strain evidence="5 6">YJ-S3-2</strain>
    </source>
</reference>
<evidence type="ECO:0000313" key="5">
    <source>
        <dbReference type="EMBL" id="TBW49383.1"/>
    </source>
</evidence>
<accession>A0ABY1ZH95</accession>
<protein>
    <submittedName>
        <fullName evidence="5">Alpha-ketoacid dehydrogenase subunit beta</fullName>
    </submittedName>
</protein>
<dbReference type="EMBL" id="SJDL01000041">
    <property type="protein sequence ID" value="TBW49383.1"/>
    <property type="molecule type" value="Genomic_DNA"/>
</dbReference>
<proteinExistence type="predicted"/>
<comment type="cofactor">
    <cofactor evidence="1">
        <name>thiamine diphosphate</name>
        <dbReference type="ChEBI" id="CHEBI:58937"/>
    </cofactor>
</comment>
<comment type="caution">
    <text evidence="5">The sequence shown here is derived from an EMBL/GenBank/DDBJ whole genome shotgun (WGS) entry which is preliminary data.</text>
</comment>
<dbReference type="PANTHER" id="PTHR43257">
    <property type="entry name" value="PYRUVATE DEHYDROGENASE E1 COMPONENT BETA SUBUNIT"/>
    <property type="match status" value="1"/>
</dbReference>
<dbReference type="SUPFAM" id="SSF52922">
    <property type="entry name" value="TK C-terminal domain-like"/>
    <property type="match status" value="1"/>
</dbReference>
<dbReference type="Pfam" id="PF02780">
    <property type="entry name" value="Transketolase_C"/>
    <property type="match status" value="1"/>
</dbReference>
<keyword evidence="6" id="KW-1185">Reference proteome</keyword>
<dbReference type="Gene3D" id="3.40.50.920">
    <property type="match status" value="1"/>
</dbReference>
<dbReference type="InterPro" id="IPR029061">
    <property type="entry name" value="THDP-binding"/>
</dbReference>
<dbReference type="InterPro" id="IPR009014">
    <property type="entry name" value="Transketo_C/PFOR_II"/>
</dbReference>
<organism evidence="5 6">
    <name type="scientific">Marinobacter halodurans</name>
    <dbReference type="NCBI Taxonomy" id="2528979"/>
    <lineage>
        <taxon>Bacteria</taxon>
        <taxon>Pseudomonadati</taxon>
        <taxon>Pseudomonadota</taxon>
        <taxon>Gammaproteobacteria</taxon>
        <taxon>Pseudomonadales</taxon>
        <taxon>Marinobacteraceae</taxon>
        <taxon>Marinobacter</taxon>
    </lineage>
</organism>
<dbReference type="Proteomes" id="UP000313645">
    <property type="component" value="Unassembled WGS sequence"/>
</dbReference>
<evidence type="ECO:0000256" key="2">
    <source>
        <dbReference type="ARBA" id="ARBA00023002"/>
    </source>
</evidence>
<evidence type="ECO:0000259" key="4">
    <source>
        <dbReference type="SMART" id="SM00861"/>
    </source>
</evidence>
<dbReference type="SUPFAM" id="SSF52518">
    <property type="entry name" value="Thiamin diphosphate-binding fold (THDP-binding)"/>
    <property type="match status" value="1"/>
</dbReference>
<dbReference type="RefSeq" id="WP_131483625.1">
    <property type="nucleotide sequence ID" value="NZ_SJDL01000041.1"/>
</dbReference>
<dbReference type="PANTHER" id="PTHR43257:SF2">
    <property type="entry name" value="PYRUVATE DEHYDROGENASE E1 COMPONENT SUBUNIT BETA"/>
    <property type="match status" value="1"/>
</dbReference>
<dbReference type="CDD" id="cd07036">
    <property type="entry name" value="TPP_PYR_E1-PDHc-beta_like"/>
    <property type="match status" value="1"/>
</dbReference>
<keyword evidence="3" id="KW-0786">Thiamine pyrophosphate</keyword>
<sequence length="326" mass="36202">MTELNMAEAINRALTEEMERDDDIIVLGQDIGVDGGVFRITDGLLDKYGERRVIDTPVAESGIVGLCIGMAAGGLSPVCEMQFSGFAYMGLHQLEMHASRFRWRTRGRYPMPITVRVPFGAGVHALEHHSDSKEVFYAHIPGLKMVVPSGPRNTRALMLSAIRDPDPVVFFEPKATYRAFREEVPDEEETLPLGTSRTAREGDDLTMISYGAMLHRVLEAAETLSADDGVEAEVIDLLSLSPLDHERFAESARRTGRVLVVHEAHRSYGPAGEIIARLNEESFWYLEAPIRRVTGFDTHVPYFAREQAYLPSVDGILDAARATLDD</sequence>
<dbReference type="Pfam" id="PF02779">
    <property type="entry name" value="Transket_pyr"/>
    <property type="match status" value="1"/>
</dbReference>
<evidence type="ECO:0000313" key="6">
    <source>
        <dbReference type="Proteomes" id="UP000313645"/>
    </source>
</evidence>
<keyword evidence="2" id="KW-0560">Oxidoreductase</keyword>
<name>A0ABY1ZH95_9GAMM</name>
<dbReference type="InterPro" id="IPR033248">
    <property type="entry name" value="Transketolase_C"/>
</dbReference>
<dbReference type="SMART" id="SM00861">
    <property type="entry name" value="Transket_pyr"/>
    <property type="match status" value="1"/>
</dbReference>
<evidence type="ECO:0000256" key="3">
    <source>
        <dbReference type="ARBA" id="ARBA00023052"/>
    </source>
</evidence>
<evidence type="ECO:0000256" key="1">
    <source>
        <dbReference type="ARBA" id="ARBA00001964"/>
    </source>
</evidence>
<dbReference type="InterPro" id="IPR005475">
    <property type="entry name" value="Transketolase-like_Pyr-bd"/>
</dbReference>
<feature type="domain" description="Transketolase-like pyrimidine-binding" evidence="4">
    <location>
        <begin position="4"/>
        <end position="179"/>
    </location>
</feature>
<gene>
    <name evidence="5" type="ORF">EZI54_19865</name>
</gene>
<dbReference type="Gene3D" id="3.40.50.970">
    <property type="match status" value="1"/>
</dbReference>